<accession>A0A0V1LZS0</accession>
<comment type="caution">
    <text evidence="1">The sequence shown here is derived from an EMBL/GenBank/DDBJ whole genome shotgun (WGS) entry which is preliminary data.</text>
</comment>
<keyword evidence="2" id="KW-1185">Reference proteome</keyword>
<sequence>MLSLFREEGLGGITGQINTNSSNRGTFLRRSRTRQFLRKTLFILSVSHYGRIKEL</sequence>
<name>A0A0V1LZS0_9BILA</name>
<dbReference type="AlphaFoldDB" id="A0A0V1LZS0"/>
<dbReference type="EMBL" id="JYDO01000594">
    <property type="protein sequence ID" value="KRZ65007.1"/>
    <property type="molecule type" value="Genomic_DNA"/>
</dbReference>
<gene>
    <name evidence="1" type="ORF">T10_8020</name>
</gene>
<protein>
    <submittedName>
        <fullName evidence="1">Uncharacterized protein</fullName>
    </submittedName>
</protein>
<reference evidence="1 2" key="1">
    <citation type="submission" date="2015-01" db="EMBL/GenBank/DDBJ databases">
        <title>Evolution of Trichinella species and genotypes.</title>
        <authorList>
            <person name="Korhonen P.K."/>
            <person name="Edoardo P."/>
            <person name="Giuseppe L.R."/>
            <person name="Gasser R.B."/>
        </authorList>
    </citation>
    <scope>NUCLEOTIDE SEQUENCE [LARGE SCALE GENOMIC DNA]</scope>
    <source>
        <strain evidence="1">ISS1980</strain>
    </source>
</reference>
<proteinExistence type="predicted"/>
<organism evidence="1 2">
    <name type="scientific">Trichinella papuae</name>
    <dbReference type="NCBI Taxonomy" id="268474"/>
    <lineage>
        <taxon>Eukaryota</taxon>
        <taxon>Metazoa</taxon>
        <taxon>Ecdysozoa</taxon>
        <taxon>Nematoda</taxon>
        <taxon>Enoplea</taxon>
        <taxon>Dorylaimia</taxon>
        <taxon>Trichinellida</taxon>
        <taxon>Trichinellidae</taxon>
        <taxon>Trichinella</taxon>
    </lineage>
</organism>
<evidence type="ECO:0000313" key="1">
    <source>
        <dbReference type="EMBL" id="KRZ65007.1"/>
    </source>
</evidence>
<dbReference type="Proteomes" id="UP000054843">
    <property type="component" value="Unassembled WGS sequence"/>
</dbReference>
<evidence type="ECO:0000313" key="2">
    <source>
        <dbReference type="Proteomes" id="UP000054843"/>
    </source>
</evidence>